<sequence length="79" mass="8652">MDIERTFAVLDGKTVDASYATTIGAIDLARHASRNRFSARRSTNTWIFGASCRLSGQSQAIVFKIFDLASGVGRIRQEA</sequence>
<reference evidence="1 2" key="1">
    <citation type="submission" date="2012-02" db="EMBL/GenBank/DDBJ databases">
        <title>Improved High-Quality Draft sequence of Microvirga sp. WSM3557.</title>
        <authorList>
            <consortium name="US DOE Joint Genome Institute"/>
            <person name="Lucas S."/>
            <person name="Han J."/>
            <person name="Lapidus A."/>
            <person name="Cheng J.-F."/>
            <person name="Goodwin L."/>
            <person name="Pitluck S."/>
            <person name="Peters L."/>
            <person name="Zhang X."/>
            <person name="Detter J.C."/>
            <person name="Han C."/>
            <person name="Tapia R."/>
            <person name="Land M."/>
            <person name="Hauser L."/>
            <person name="Kyrpides N."/>
            <person name="Ivanova N."/>
            <person name="Pagani I."/>
            <person name="Brau L."/>
            <person name="Yates R."/>
            <person name="O'Hara G."/>
            <person name="Rui T."/>
            <person name="Howieson J."/>
            <person name="Reeve W."/>
            <person name="Woyke T."/>
        </authorList>
    </citation>
    <scope>NUCLEOTIDE SEQUENCE [LARGE SCALE GENOMIC DNA]</scope>
    <source>
        <strain evidence="1 2">WSM3557</strain>
    </source>
</reference>
<dbReference type="HOGENOM" id="CLU_2602109_0_0_5"/>
<organism evidence="1 2">
    <name type="scientific">Microvirga lotononidis</name>
    <dbReference type="NCBI Taxonomy" id="864069"/>
    <lineage>
        <taxon>Bacteria</taxon>
        <taxon>Pseudomonadati</taxon>
        <taxon>Pseudomonadota</taxon>
        <taxon>Alphaproteobacteria</taxon>
        <taxon>Hyphomicrobiales</taxon>
        <taxon>Methylobacteriaceae</taxon>
        <taxon>Microvirga</taxon>
    </lineage>
</organism>
<dbReference type="Proteomes" id="UP000003947">
    <property type="component" value="Unassembled WGS sequence"/>
</dbReference>
<accession>I4Z1V0</accession>
<dbReference type="PATRIC" id="fig|864069.3.peg.1111"/>
<protein>
    <submittedName>
        <fullName evidence="1">Uncharacterized protein</fullName>
    </submittedName>
</protein>
<evidence type="ECO:0000313" key="1">
    <source>
        <dbReference type="EMBL" id="EIM30192.1"/>
    </source>
</evidence>
<dbReference type="RefSeq" id="WP_009489646.1">
    <property type="nucleotide sequence ID" value="NZ_CP141050.1"/>
</dbReference>
<keyword evidence="2" id="KW-1185">Reference proteome</keyword>
<dbReference type="AlphaFoldDB" id="I4Z1V0"/>
<name>I4Z1V0_9HYPH</name>
<dbReference type="EMBL" id="JH660639">
    <property type="protein sequence ID" value="EIM30192.1"/>
    <property type="molecule type" value="Genomic_DNA"/>
</dbReference>
<dbReference type="OrthoDB" id="270332at2"/>
<evidence type="ECO:0000313" key="2">
    <source>
        <dbReference type="Proteomes" id="UP000003947"/>
    </source>
</evidence>
<gene>
    <name evidence="1" type="ORF">MicloDRAFT_00009970</name>
</gene>
<proteinExistence type="predicted"/>